<sequence length="832" mass="94417">MFVGVGASVTGDTPVLFKTSGGIKLLPIKEFVDQYYREKESGFVKPVNNVQTLGFQPLTSKFYGAKSVKKRFFGGSQWTNIQSVFRHKINEIYEIYYRGGLIRTTGDHSIFVRNGNMIEAKKASELKPGDILINLPFKVRSEFVPNFGTTHKIRAHQFPQTVNLELDLFDKRFYEEQRKYNFVLEQLPILSQVAIGKEIGVSQATVRNWQLGHHQPRFFSANVFTNNTPAKIKITPGLMKLLGYYTAEGRTTEYYTQFVFGFHEKDLHKDCIQLIKENFHLEPAVKDIPETNSLRITVSSPIVARFFEKYCGNSSHNKHLPAFIWELPQEYFLSYLDAYSRGDGYTSKEGKLIISSVSQQLIRELVWLCSMHGLQVGVGQNISPAGRIIKKKPLPETKYWRLTISKTSHPFREKMKLPYQWKKPIISKIIKKPYDDYVYDLCGCENEAFFGGEKPILLHNSRVRDLFANAKKAAPSIIFIDEIDAVGRERGAGLGGGHDEREQTLNQILVEMDGFERDNNVIVVAATNRPDILDSALLRPGRFDRRVILDMPDINDREEILKIHARGKPLDKTVSLRTVAVRTPGFSGADLANLVNEAAILTARQNRKVILQEDLFNSIEKVLLGPERKSRVISPKEKEIVAYHEAGHALMAAGLKDTDPIQKVSIISRGMAGGYTLKMPTEDSYFKTKTQFLNELAIAFGGYVSEQEVFKDVSTGAANDLRQTTELSRRLVTQYGMSEKLGPRTFGKTQELIFLGREISTEKDYSEKVAFLIDQEIAKFIGKALGVAKKIISEHRKILDTLAKTLIEKETLEQEEFYKIIKSFNLKPIAIK</sequence>
<dbReference type="InterPro" id="IPR003960">
    <property type="entry name" value="ATPase_AAA_CS"/>
</dbReference>
<dbReference type="InterPro" id="IPR006141">
    <property type="entry name" value="Intein_N"/>
</dbReference>
<dbReference type="PROSITE" id="PS00674">
    <property type="entry name" value="AAA"/>
    <property type="match status" value="1"/>
</dbReference>
<evidence type="ECO:0000256" key="7">
    <source>
        <dbReference type="ARBA" id="ARBA00022833"/>
    </source>
</evidence>
<dbReference type="PRINTS" id="PR00379">
    <property type="entry name" value="INTEIN"/>
</dbReference>
<dbReference type="InterPro" id="IPR000642">
    <property type="entry name" value="Peptidase_M41"/>
</dbReference>
<dbReference type="InterPro" id="IPR004042">
    <property type="entry name" value="Intein_endonuc_central"/>
</dbReference>
<feature type="domain" description="DOD-type homing endonuclease" evidence="11">
    <location>
        <begin position="241"/>
        <end position="374"/>
    </location>
</feature>
<gene>
    <name evidence="12" type="ORF">COV54_02230</name>
</gene>
<dbReference type="SUPFAM" id="SSF55608">
    <property type="entry name" value="Homing endonucleases"/>
    <property type="match status" value="1"/>
</dbReference>
<dbReference type="InterPro" id="IPR003587">
    <property type="entry name" value="Hint_dom_N"/>
</dbReference>
<evidence type="ECO:0000256" key="5">
    <source>
        <dbReference type="ARBA" id="ARBA00022801"/>
    </source>
</evidence>
<evidence type="ECO:0000259" key="11">
    <source>
        <dbReference type="PROSITE" id="PS50819"/>
    </source>
</evidence>
<dbReference type="Gene3D" id="1.10.8.60">
    <property type="match status" value="1"/>
</dbReference>
<dbReference type="Gene3D" id="3.40.50.300">
    <property type="entry name" value="P-loop containing nucleotide triphosphate hydrolases"/>
    <property type="match status" value="1"/>
</dbReference>
<keyword evidence="4" id="KW-0479">Metal-binding</keyword>
<dbReference type="PANTHER" id="PTHR23076:SF97">
    <property type="entry name" value="ATP-DEPENDENT ZINC METALLOPROTEASE YME1L1"/>
    <property type="match status" value="1"/>
</dbReference>
<dbReference type="GO" id="GO:0005886">
    <property type="term" value="C:plasma membrane"/>
    <property type="evidence" value="ECO:0007669"/>
    <property type="project" value="TreeGrafter"/>
</dbReference>
<comment type="similarity">
    <text evidence="2">In the C-terminal section; belongs to the peptidase M41 family.</text>
</comment>
<dbReference type="Gene3D" id="3.10.28.10">
    <property type="entry name" value="Homing endonucleases"/>
    <property type="match status" value="1"/>
</dbReference>
<dbReference type="GO" id="GO:0030163">
    <property type="term" value="P:protein catabolic process"/>
    <property type="evidence" value="ECO:0007669"/>
    <property type="project" value="TreeGrafter"/>
</dbReference>
<dbReference type="Proteomes" id="UP000228867">
    <property type="component" value="Unassembled WGS sequence"/>
</dbReference>
<dbReference type="GO" id="GO:0046872">
    <property type="term" value="F:metal ion binding"/>
    <property type="evidence" value="ECO:0007669"/>
    <property type="project" value="UniProtKB-KW"/>
</dbReference>
<evidence type="ECO:0000256" key="10">
    <source>
        <dbReference type="RuleBase" id="RU003651"/>
    </source>
</evidence>
<keyword evidence="9" id="KW-0482">Metalloprotease</keyword>
<dbReference type="Pfam" id="PF01434">
    <property type="entry name" value="Peptidase_M41"/>
    <property type="match status" value="1"/>
</dbReference>
<dbReference type="SUPFAM" id="SSF52540">
    <property type="entry name" value="P-loop containing nucleoside triphosphate hydrolases"/>
    <property type="match status" value="1"/>
</dbReference>
<dbReference type="PROSITE" id="PS50819">
    <property type="entry name" value="INTEIN_ENDONUCLEASE"/>
    <property type="match status" value="1"/>
</dbReference>
<dbReference type="GO" id="GO:0016887">
    <property type="term" value="F:ATP hydrolysis activity"/>
    <property type="evidence" value="ECO:0007669"/>
    <property type="project" value="InterPro"/>
</dbReference>
<keyword evidence="7" id="KW-0862">Zinc</keyword>
<protein>
    <recommendedName>
        <fullName evidence="11">DOD-type homing endonuclease domain-containing protein</fullName>
    </recommendedName>
</protein>
<evidence type="ECO:0000256" key="9">
    <source>
        <dbReference type="ARBA" id="ARBA00023049"/>
    </source>
</evidence>
<dbReference type="EMBL" id="PCWR01000049">
    <property type="protein sequence ID" value="PIR06750.1"/>
    <property type="molecule type" value="Genomic_DNA"/>
</dbReference>
<dbReference type="InterPro" id="IPR027417">
    <property type="entry name" value="P-loop_NTPase"/>
</dbReference>
<comment type="cofactor">
    <cofactor evidence="1">
        <name>Zn(2+)</name>
        <dbReference type="ChEBI" id="CHEBI:29105"/>
    </cofactor>
</comment>
<keyword evidence="8" id="KW-0651">Protein splicing</keyword>
<dbReference type="FunFam" id="1.10.8.60:FF:000001">
    <property type="entry name" value="ATP-dependent zinc metalloprotease FtsH"/>
    <property type="match status" value="1"/>
</dbReference>
<keyword evidence="6" id="KW-0068">Autocatalytic cleavage</keyword>
<keyword evidence="10" id="KW-0547">Nucleotide-binding</keyword>
<dbReference type="GO" id="GO:0016539">
    <property type="term" value="P:intein-mediated protein splicing"/>
    <property type="evidence" value="ECO:0007669"/>
    <property type="project" value="InterPro"/>
</dbReference>
<dbReference type="SUPFAM" id="SSF140990">
    <property type="entry name" value="FtsH protease domain-like"/>
    <property type="match status" value="1"/>
</dbReference>
<dbReference type="InterPro" id="IPR006142">
    <property type="entry name" value="INTEIN"/>
</dbReference>
<dbReference type="Pfam" id="PF17862">
    <property type="entry name" value="AAA_lid_3"/>
    <property type="match status" value="1"/>
</dbReference>
<evidence type="ECO:0000256" key="6">
    <source>
        <dbReference type="ARBA" id="ARBA00022813"/>
    </source>
</evidence>
<name>A0A2H0NCY5_9BACT</name>
<evidence type="ECO:0000256" key="2">
    <source>
        <dbReference type="ARBA" id="ARBA00010044"/>
    </source>
</evidence>
<dbReference type="InterPro" id="IPR036844">
    <property type="entry name" value="Hint_dom_sf"/>
</dbReference>
<dbReference type="Gene3D" id="1.20.58.760">
    <property type="entry name" value="Peptidase M41"/>
    <property type="match status" value="1"/>
</dbReference>
<keyword evidence="10" id="KW-0067">ATP-binding</keyword>
<dbReference type="CDD" id="cd00081">
    <property type="entry name" value="Hint"/>
    <property type="match status" value="1"/>
</dbReference>
<evidence type="ECO:0000313" key="13">
    <source>
        <dbReference type="Proteomes" id="UP000228867"/>
    </source>
</evidence>
<evidence type="ECO:0000256" key="4">
    <source>
        <dbReference type="ARBA" id="ARBA00022723"/>
    </source>
</evidence>
<keyword evidence="5" id="KW-0378">Hydrolase</keyword>
<dbReference type="InterPro" id="IPR037219">
    <property type="entry name" value="Peptidase_M41-like"/>
</dbReference>
<keyword evidence="3" id="KW-0645">Protease</keyword>
<dbReference type="InterPro" id="IPR041569">
    <property type="entry name" value="AAA_lid_3"/>
</dbReference>
<dbReference type="GO" id="GO:0005524">
    <property type="term" value="F:ATP binding"/>
    <property type="evidence" value="ECO:0007669"/>
    <property type="project" value="UniProtKB-KW"/>
</dbReference>
<dbReference type="InterPro" id="IPR027434">
    <property type="entry name" value="Homing_endonucl"/>
</dbReference>
<reference evidence="12 13" key="1">
    <citation type="submission" date="2017-09" db="EMBL/GenBank/DDBJ databases">
        <title>Depth-based differentiation of microbial function through sediment-hosted aquifers and enrichment of novel symbionts in the deep terrestrial subsurface.</title>
        <authorList>
            <person name="Probst A.J."/>
            <person name="Ladd B."/>
            <person name="Jarett J.K."/>
            <person name="Geller-Mcgrath D.E."/>
            <person name="Sieber C.M."/>
            <person name="Emerson J.B."/>
            <person name="Anantharaman K."/>
            <person name="Thomas B.C."/>
            <person name="Malmstrom R."/>
            <person name="Stieglmeier M."/>
            <person name="Klingl A."/>
            <person name="Woyke T."/>
            <person name="Ryan C.M."/>
            <person name="Banfield J.F."/>
        </authorList>
    </citation>
    <scope>NUCLEOTIDE SEQUENCE [LARGE SCALE GENOMIC DNA]</scope>
    <source>
        <strain evidence="12">CG11_big_fil_rev_8_21_14_0_20_38_23</strain>
    </source>
</reference>
<comment type="similarity">
    <text evidence="10">Belongs to the AAA ATPase family.</text>
</comment>
<organism evidence="12 13">
    <name type="scientific">Candidatus Jorgensenbacteria bacterium CG11_big_fil_rev_8_21_14_0_20_38_23</name>
    <dbReference type="NCBI Taxonomy" id="1974594"/>
    <lineage>
        <taxon>Bacteria</taxon>
        <taxon>Candidatus Joergenseniibacteriota</taxon>
    </lineage>
</organism>
<dbReference type="Pfam" id="PF00004">
    <property type="entry name" value="AAA"/>
    <property type="match status" value="1"/>
</dbReference>
<dbReference type="GO" id="GO:0004176">
    <property type="term" value="F:ATP-dependent peptidase activity"/>
    <property type="evidence" value="ECO:0007669"/>
    <property type="project" value="InterPro"/>
</dbReference>
<dbReference type="SMART" id="SM00306">
    <property type="entry name" value="HintN"/>
    <property type="match status" value="1"/>
</dbReference>
<dbReference type="InterPro" id="IPR003959">
    <property type="entry name" value="ATPase_AAA_core"/>
</dbReference>
<evidence type="ECO:0000256" key="1">
    <source>
        <dbReference type="ARBA" id="ARBA00001947"/>
    </source>
</evidence>
<comment type="caution">
    <text evidence="12">The sequence shown here is derived from an EMBL/GenBank/DDBJ whole genome shotgun (WGS) entry which is preliminary data.</text>
</comment>
<dbReference type="PROSITE" id="PS50817">
    <property type="entry name" value="INTEIN_N_TER"/>
    <property type="match status" value="1"/>
</dbReference>
<evidence type="ECO:0000256" key="8">
    <source>
        <dbReference type="ARBA" id="ARBA00023000"/>
    </source>
</evidence>
<dbReference type="FunFam" id="1.20.58.760:FF:000001">
    <property type="entry name" value="ATP-dependent zinc metalloprotease FtsH"/>
    <property type="match status" value="1"/>
</dbReference>
<dbReference type="Gene3D" id="2.170.16.10">
    <property type="entry name" value="Hedgehog/Intein (Hint) domain"/>
    <property type="match status" value="1"/>
</dbReference>
<accession>A0A2H0NCY5</accession>
<dbReference type="GO" id="GO:0004519">
    <property type="term" value="F:endonuclease activity"/>
    <property type="evidence" value="ECO:0007669"/>
    <property type="project" value="InterPro"/>
</dbReference>
<dbReference type="GO" id="GO:0004222">
    <property type="term" value="F:metalloendopeptidase activity"/>
    <property type="evidence" value="ECO:0007669"/>
    <property type="project" value="InterPro"/>
</dbReference>
<evidence type="ECO:0000313" key="12">
    <source>
        <dbReference type="EMBL" id="PIR06750.1"/>
    </source>
</evidence>
<proteinExistence type="inferred from homology"/>
<dbReference type="PANTHER" id="PTHR23076">
    <property type="entry name" value="METALLOPROTEASE M41 FTSH"/>
    <property type="match status" value="1"/>
</dbReference>
<dbReference type="SUPFAM" id="SSF51294">
    <property type="entry name" value="Hedgehog/intein (Hint) domain"/>
    <property type="match status" value="1"/>
</dbReference>
<dbReference type="AlphaFoldDB" id="A0A2H0NCY5"/>
<evidence type="ECO:0000256" key="3">
    <source>
        <dbReference type="ARBA" id="ARBA00022670"/>
    </source>
</evidence>